<protein>
    <submittedName>
        <fullName evidence="5">Lachesin</fullName>
    </submittedName>
</protein>
<accession>A0A4C1X972</accession>
<reference evidence="5 6" key="1">
    <citation type="journal article" date="2019" name="Commun. Biol.">
        <title>The bagworm genome reveals a unique fibroin gene that provides high tensile strength.</title>
        <authorList>
            <person name="Kono N."/>
            <person name="Nakamura H."/>
            <person name="Ohtoshi R."/>
            <person name="Tomita M."/>
            <person name="Numata K."/>
            <person name="Arakawa K."/>
        </authorList>
    </citation>
    <scope>NUCLEOTIDE SEQUENCE [LARGE SCALE GENOMIC DNA]</scope>
</reference>
<name>A0A4C1X972_EUMVA</name>
<dbReference type="PROSITE" id="PS50835">
    <property type="entry name" value="IG_LIKE"/>
    <property type="match status" value="1"/>
</dbReference>
<dbReference type="Proteomes" id="UP000299102">
    <property type="component" value="Unassembled WGS sequence"/>
</dbReference>
<dbReference type="InterPro" id="IPR051170">
    <property type="entry name" value="Neural/epithelial_adhesion"/>
</dbReference>
<evidence type="ECO:0000313" key="6">
    <source>
        <dbReference type="Proteomes" id="UP000299102"/>
    </source>
</evidence>
<dbReference type="Gene3D" id="2.60.40.10">
    <property type="entry name" value="Immunoglobulins"/>
    <property type="match status" value="2"/>
</dbReference>
<dbReference type="PANTHER" id="PTHR12231">
    <property type="entry name" value="CTX-RELATED TYPE I TRANSMEMBRANE PROTEIN"/>
    <property type="match status" value="1"/>
</dbReference>
<dbReference type="InterPro" id="IPR013098">
    <property type="entry name" value="Ig_I-set"/>
</dbReference>
<keyword evidence="6" id="KW-1185">Reference proteome</keyword>
<evidence type="ECO:0000313" key="5">
    <source>
        <dbReference type="EMBL" id="GBP59590.1"/>
    </source>
</evidence>
<dbReference type="InterPro" id="IPR036179">
    <property type="entry name" value="Ig-like_dom_sf"/>
</dbReference>
<dbReference type="Pfam" id="PF07679">
    <property type="entry name" value="I-set"/>
    <property type="match status" value="1"/>
</dbReference>
<dbReference type="AlphaFoldDB" id="A0A4C1X972"/>
<dbReference type="PANTHER" id="PTHR12231:SF265">
    <property type="entry name" value="DPR-INTERACTING PROTEIN LAMBDA"/>
    <property type="match status" value="1"/>
</dbReference>
<keyword evidence="1" id="KW-0677">Repeat</keyword>
<gene>
    <name evidence="5" type="primary">Lac</name>
    <name evidence="5" type="ORF">EVAR_44806_1</name>
</gene>
<evidence type="ECO:0000256" key="3">
    <source>
        <dbReference type="ARBA" id="ARBA00023319"/>
    </source>
</evidence>
<organism evidence="5 6">
    <name type="scientific">Eumeta variegata</name>
    <name type="common">Bagworm moth</name>
    <name type="synonym">Eumeta japonica</name>
    <dbReference type="NCBI Taxonomy" id="151549"/>
    <lineage>
        <taxon>Eukaryota</taxon>
        <taxon>Metazoa</taxon>
        <taxon>Ecdysozoa</taxon>
        <taxon>Arthropoda</taxon>
        <taxon>Hexapoda</taxon>
        <taxon>Insecta</taxon>
        <taxon>Pterygota</taxon>
        <taxon>Neoptera</taxon>
        <taxon>Endopterygota</taxon>
        <taxon>Lepidoptera</taxon>
        <taxon>Glossata</taxon>
        <taxon>Ditrysia</taxon>
        <taxon>Tineoidea</taxon>
        <taxon>Psychidae</taxon>
        <taxon>Oiketicinae</taxon>
        <taxon>Eumeta</taxon>
    </lineage>
</organism>
<dbReference type="InterPro" id="IPR003599">
    <property type="entry name" value="Ig_sub"/>
</dbReference>
<feature type="domain" description="Ig-like" evidence="4">
    <location>
        <begin position="80"/>
        <end position="181"/>
    </location>
</feature>
<dbReference type="InterPro" id="IPR013783">
    <property type="entry name" value="Ig-like_fold"/>
</dbReference>
<evidence type="ECO:0000259" key="4">
    <source>
        <dbReference type="PROSITE" id="PS50835"/>
    </source>
</evidence>
<evidence type="ECO:0000256" key="1">
    <source>
        <dbReference type="ARBA" id="ARBA00022737"/>
    </source>
</evidence>
<dbReference type="InterPro" id="IPR007110">
    <property type="entry name" value="Ig-like_dom"/>
</dbReference>
<comment type="caution">
    <text evidence="5">The sequence shown here is derived from an EMBL/GenBank/DDBJ whole genome shotgun (WGS) entry which is preliminary data.</text>
</comment>
<proteinExistence type="predicted"/>
<dbReference type="SUPFAM" id="SSF48726">
    <property type="entry name" value="Immunoglobulin"/>
    <property type="match status" value="2"/>
</dbReference>
<dbReference type="EMBL" id="BGZK01000765">
    <property type="protein sequence ID" value="GBP59590.1"/>
    <property type="molecule type" value="Genomic_DNA"/>
</dbReference>
<dbReference type="OrthoDB" id="10012075at2759"/>
<dbReference type="SMART" id="SM00409">
    <property type="entry name" value="IG"/>
    <property type="match status" value="2"/>
</dbReference>
<keyword evidence="2" id="KW-1015">Disulfide bond</keyword>
<sequence length="205" mass="22914">MNLYFVCRNDSFLVTLNYYTVQHLQEVHRGNQTSVESYAGTTLTLRGLQRVDMGAYLCIAANGIPPTKSRRYKVYVLFEPLVRVVSPLVLRAADSVASLQCYVEASPKSLNTWQRGRSHSGGKLLNGSKYTISEEILNEYSLHMNLTVSRLKKNDFGEYTCSAVNAYGRADGMVVLKDAISLRLVVLDDTRTFLEGQSADIDSEL</sequence>
<dbReference type="STRING" id="151549.A0A4C1X972"/>
<evidence type="ECO:0000256" key="2">
    <source>
        <dbReference type="ARBA" id="ARBA00023157"/>
    </source>
</evidence>
<keyword evidence="3" id="KW-0393">Immunoglobulin domain</keyword>
<dbReference type="GO" id="GO:0043005">
    <property type="term" value="C:neuron projection"/>
    <property type="evidence" value="ECO:0007669"/>
    <property type="project" value="TreeGrafter"/>
</dbReference>